<evidence type="ECO:0000259" key="2">
    <source>
        <dbReference type="Pfam" id="PF08241"/>
    </source>
</evidence>
<dbReference type="InterPro" id="IPR001296">
    <property type="entry name" value="Glyco_trans_1"/>
</dbReference>
<reference evidence="3 4" key="1">
    <citation type="submission" date="2019-06" db="EMBL/GenBank/DDBJ databases">
        <title>Enrichment of Autotrophic Halophilic Microorganisms from Red Sea Brine Pool Using Microbial Electrosynthesis System.</title>
        <authorList>
            <person name="Alqahtani M.F."/>
            <person name="Bajracharya S."/>
            <person name="Katuri K.P."/>
            <person name="Ali M."/>
            <person name="Saikaly P.E."/>
        </authorList>
    </citation>
    <scope>NUCLEOTIDE SEQUENCE [LARGE SCALE GENOMIC DNA]</scope>
    <source>
        <strain evidence="3">MES6</strain>
    </source>
</reference>
<accession>A0A7C9HCD8</accession>
<dbReference type="GO" id="GO:0016757">
    <property type="term" value="F:glycosyltransferase activity"/>
    <property type="evidence" value="ECO:0007669"/>
    <property type="project" value="InterPro"/>
</dbReference>
<dbReference type="InterPro" id="IPR013216">
    <property type="entry name" value="Methyltransf_11"/>
</dbReference>
<keyword evidence="3" id="KW-0808">Transferase</keyword>
<dbReference type="GO" id="GO:0008757">
    <property type="term" value="F:S-adenosylmethionine-dependent methyltransferase activity"/>
    <property type="evidence" value="ECO:0007669"/>
    <property type="project" value="InterPro"/>
</dbReference>
<evidence type="ECO:0000259" key="1">
    <source>
        <dbReference type="Pfam" id="PF00534"/>
    </source>
</evidence>
<dbReference type="PANTHER" id="PTHR12526">
    <property type="entry name" value="GLYCOSYLTRANSFERASE"/>
    <property type="match status" value="1"/>
</dbReference>
<feature type="domain" description="Methyltransferase type 11" evidence="2">
    <location>
        <begin position="514"/>
        <end position="569"/>
    </location>
</feature>
<sequence>MRVGVLQTQVPFVRGGAERHSANLCAALRRHGHEVAEITLPFKWYPTSTLIDSILAARLTDLSEIEGVPTDLMIGLRFPAYLARHPNKVYWIIHQYRQAYDQWDAGVSDLLDDPEGDVVRHLVHAEDRKAFADTTHPVYANSKTVAKRLQTHLGQKATPLYHPPPNAELLTPGPFGDYLFAPGRLNPSKRPELLLQALAKTATPLRLVIAGVAENQSYMEMLRAEAQELGVSDRVEWLGGIDDETMRACYANARAVVFVPQDEDYGYITLEAMLSGKPVITTTDAGGPLEFITSGKQGLVCDASPLALAESFEALMQDKPSAERLGTAGYELYHRLNISWDHVVETLTGQSRPRDSLRPTLATDVVETAEVTEAADKTADPQADAVARLRTAIAPSQTPQVSLPFQSMSDVLSAYDFETLPPVETPDTEGANTAPPDTGLAAYLGTHWTRFLTTLDMVSDLAPKTVLDVGVFPPLAFEAMMVNALPGVHLDGVWEGPEAYYQKIKSRNGQLPDFDILLRPANIEQDRLPYEADSFDLVLGMEIFEHLALDPYFFLSEAARVLKPGGHILLSTPNVVSHRGVWKTLNGQSAYSFGLFVPTGGVYGRHNREYAPHEVETLAQSAGFETDVLKTVDVYDDAIDPGTAELLCAREDNLALRGETIFYVGRKTGAPTGVPAGFYHGDPERMSGALHVTGHEAQTGLVRVQVTNQSPSWWPQAKGYATCLLAEWIDPGGILRHTNTFVPLTDALGPGASQTINIRIDPGLDAGTETLPTHGTLRLDLFQTGVGRFSGTGRANSITLPCSEDAFIKLVRQGSGSHA</sequence>
<dbReference type="PANTHER" id="PTHR12526:SF635">
    <property type="entry name" value="GLYCOSYL TRANSFERASE GROUP 1"/>
    <property type="match status" value="1"/>
</dbReference>
<dbReference type="Gene3D" id="3.40.50.150">
    <property type="entry name" value="Vaccinia Virus protein VP39"/>
    <property type="match status" value="1"/>
</dbReference>
<dbReference type="EMBL" id="VENJ01000036">
    <property type="protein sequence ID" value="MTJ06086.1"/>
    <property type="molecule type" value="Genomic_DNA"/>
</dbReference>
<organism evidence="3 4">
    <name type="scientific">Sediminimonas qiaohouensis</name>
    <dbReference type="NCBI Taxonomy" id="552061"/>
    <lineage>
        <taxon>Bacteria</taxon>
        <taxon>Pseudomonadati</taxon>
        <taxon>Pseudomonadota</taxon>
        <taxon>Alphaproteobacteria</taxon>
        <taxon>Rhodobacterales</taxon>
        <taxon>Roseobacteraceae</taxon>
        <taxon>Sediminimonas</taxon>
    </lineage>
</organism>
<proteinExistence type="predicted"/>
<dbReference type="CDD" id="cd03801">
    <property type="entry name" value="GT4_PimA-like"/>
    <property type="match status" value="1"/>
</dbReference>
<dbReference type="CDD" id="cd02440">
    <property type="entry name" value="AdoMet_MTases"/>
    <property type="match status" value="1"/>
</dbReference>
<dbReference type="SUPFAM" id="SSF53335">
    <property type="entry name" value="S-adenosyl-L-methionine-dependent methyltransferases"/>
    <property type="match status" value="1"/>
</dbReference>
<dbReference type="Gene3D" id="3.40.50.2000">
    <property type="entry name" value="Glycogen Phosphorylase B"/>
    <property type="match status" value="2"/>
</dbReference>
<evidence type="ECO:0000313" key="4">
    <source>
        <dbReference type="Proteomes" id="UP000483078"/>
    </source>
</evidence>
<name>A0A7C9HCD8_9RHOB</name>
<protein>
    <submittedName>
        <fullName evidence="3">Glycosyltransferase</fullName>
    </submittedName>
</protein>
<dbReference type="SUPFAM" id="SSF53756">
    <property type="entry name" value="UDP-Glycosyltransferase/glycogen phosphorylase"/>
    <property type="match status" value="1"/>
</dbReference>
<comment type="caution">
    <text evidence="3">The sequence shown here is derived from an EMBL/GenBank/DDBJ whole genome shotgun (WGS) entry which is preliminary data.</text>
</comment>
<dbReference type="Proteomes" id="UP000483078">
    <property type="component" value="Unassembled WGS sequence"/>
</dbReference>
<gene>
    <name evidence="3" type="ORF">FH759_15575</name>
</gene>
<feature type="domain" description="Glycosyl transferase family 1" evidence="1">
    <location>
        <begin position="179"/>
        <end position="331"/>
    </location>
</feature>
<dbReference type="Pfam" id="PF00534">
    <property type="entry name" value="Glycos_transf_1"/>
    <property type="match status" value="1"/>
</dbReference>
<dbReference type="InterPro" id="IPR029063">
    <property type="entry name" value="SAM-dependent_MTases_sf"/>
</dbReference>
<evidence type="ECO:0000313" key="3">
    <source>
        <dbReference type="EMBL" id="MTJ06086.1"/>
    </source>
</evidence>
<dbReference type="AlphaFoldDB" id="A0A7C9HCD8"/>
<dbReference type="Pfam" id="PF08241">
    <property type="entry name" value="Methyltransf_11"/>
    <property type="match status" value="1"/>
</dbReference>